<accession>A0A2H6K9M9</accession>
<dbReference type="Proteomes" id="UP000236319">
    <property type="component" value="Unassembled WGS sequence"/>
</dbReference>
<name>A0A2H6K9M9_9APIC</name>
<dbReference type="AlphaFoldDB" id="A0A2H6K9M9"/>
<evidence type="ECO:0000256" key="1">
    <source>
        <dbReference type="ARBA" id="ARBA00005701"/>
    </source>
</evidence>
<proteinExistence type="inferred from homology"/>
<evidence type="ECO:0000313" key="3">
    <source>
        <dbReference type="EMBL" id="GBE59690.1"/>
    </source>
</evidence>
<dbReference type="Pfam" id="PF07896">
    <property type="entry name" value="DUF1674"/>
    <property type="match status" value="1"/>
</dbReference>
<dbReference type="RefSeq" id="XP_028865933.1">
    <property type="nucleotide sequence ID" value="XM_029010100.1"/>
</dbReference>
<gene>
    <name evidence="3" type="ORF">BOVATA_011830</name>
</gene>
<dbReference type="InterPro" id="IPR012875">
    <property type="entry name" value="SDHF4"/>
</dbReference>
<evidence type="ECO:0000313" key="4">
    <source>
        <dbReference type="Proteomes" id="UP000236319"/>
    </source>
</evidence>
<reference evidence="3 4" key="1">
    <citation type="journal article" date="2017" name="BMC Genomics">
        <title>Whole-genome assembly of Babesia ovata and comparative genomics between closely related pathogens.</title>
        <authorList>
            <person name="Yamagishi J."/>
            <person name="Asada M."/>
            <person name="Hakimi H."/>
            <person name="Tanaka T.Q."/>
            <person name="Sugimoto C."/>
            <person name="Kawazu S."/>
        </authorList>
    </citation>
    <scope>NUCLEOTIDE SEQUENCE [LARGE SCALE GENOMIC DNA]</scope>
    <source>
        <strain evidence="3 4">Miyake</strain>
    </source>
</reference>
<organism evidence="3 4">
    <name type="scientific">Babesia ovata</name>
    <dbReference type="NCBI Taxonomy" id="189622"/>
    <lineage>
        <taxon>Eukaryota</taxon>
        <taxon>Sar</taxon>
        <taxon>Alveolata</taxon>
        <taxon>Apicomplexa</taxon>
        <taxon>Aconoidasida</taxon>
        <taxon>Piroplasmida</taxon>
        <taxon>Babesiidae</taxon>
        <taxon>Babesia</taxon>
    </lineage>
</organism>
<dbReference type="VEuPathDB" id="PiroplasmaDB:BOVATA_011830"/>
<sequence length="164" mass="17395">MIRRLQRPVSATYRFYTAGLDTNARRHMAASAMLGSVAPPPLFTRVADLRAAQLHSGTCPANSEQATALSGSDGGSDGAVACSGDEDDTEGTESGRVARRGKDGDPPPTDDDTGITQAHVAAAENEDLSDGACKNGFKEYGNVYEKHEPTMFGDWSHMGRVTDF</sequence>
<dbReference type="EMBL" id="BDSA01000001">
    <property type="protein sequence ID" value="GBE59690.1"/>
    <property type="molecule type" value="Genomic_DNA"/>
</dbReference>
<comment type="similarity">
    <text evidence="1">Belongs to the SDHAF4 family.</text>
</comment>
<feature type="region of interest" description="Disordered" evidence="2">
    <location>
        <begin position="58"/>
        <end position="117"/>
    </location>
</feature>
<protein>
    <submittedName>
        <fullName evidence="3">Uncharacterized protein</fullName>
    </submittedName>
</protein>
<keyword evidence="4" id="KW-1185">Reference proteome</keyword>
<dbReference type="OrthoDB" id="366235at2759"/>
<dbReference type="GeneID" id="39873460"/>
<comment type="caution">
    <text evidence="3">The sequence shown here is derived from an EMBL/GenBank/DDBJ whole genome shotgun (WGS) entry which is preliminary data.</text>
</comment>
<evidence type="ECO:0000256" key="2">
    <source>
        <dbReference type="SAM" id="MobiDB-lite"/>
    </source>
</evidence>